<evidence type="ECO:0000313" key="3">
    <source>
        <dbReference type="Proteomes" id="UP001429984"/>
    </source>
</evidence>
<protein>
    <submittedName>
        <fullName evidence="2">Uncharacterized protein</fullName>
    </submittedName>
</protein>
<dbReference type="RefSeq" id="WP_194931188.1">
    <property type="nucleotide sequence ID" value="NZ_JADLZT010000006.1"/>
</dbReference>
<keyword evidence="1" id="KW-0812">Transmembrane</keyword>
<gene>
    <name evidence="2" type="ORF">IU514_11080</name>
</gene>
<name>A0ABS0B6Y1_9GAMM</name>
<keyword evidence="1" id="KW-1133">Transmembrane helix</keyword>
<keyword evidence="3" id="KW-1185">Reference proteome</keyword>
<proteinExistence type="predicted"/>
<feature type="transmembrane region" description="Helical" evidence="1">
    <location>
        <begin position="32"/>
        <end position="55"/>
    </location>
</feature>
<sequence>MSYTKIGLVFFFMYVVLSVVQRMLEGAELSTTIALSTVLIGMMATVMFVGVVRVVGK</sequence>
<organism evidence="2 3">
    <name type="scientific">Lysobacter niastensis</name>
    <dbReference type="NCBI Taxonomy" id="380629"/>
    <lineage>
        <taxon>Bacteria</taxon>
        <taxon>Pseudomonadati</taxon>
        <taxon>Pseudomonadota</taxon>
        <taxon>Gammaproteobacteria</taxon>
        <taxon>Lysobacterales</taxon>
        <taxon>Lysobacteraceae</taxon>
        <taxon>Lysobacter</taxon>
    </lineage>
</organism>
<evidence type="ECO:0000256" key="1">
    <source>
        <dbReference type="SAM" id="Phobius"/>
    </source>
</evidence>
<accession>A0ABS0B6Y1</accession>
<comment type="caution">
    <text evidence="2">The sequence shown here is derived from an EMBL/GenBank/DDBJ whole genome shotgun (WGS) entry which is preliminary data.</text>
</comment>
<dbReference type="EMBL" id="JADLZT010000006">
    <property type="protein sequence ID" value="MBF6024572.1"/>
    <property type="molecule type" value="Genomic_DNA"/>
</dbReference>
<dbReference type="Proteomes" id="UP001429984">
    <property type="component" value="Unassembled WGS sequence"/>
</dbReference>
<evidence type="ECO:0000313" key="2">
    <source>
        <dbReference type="EMBL" id="MBF6024572.1"/>
    </source>
</evidence>
<keyword evidence="1" id="KW-0472">Membrane</keyword>
<reference evidence="2 3" key="1">
    <citation type="submission" date="2020-11" db="EMBL/GenBank/DDBJ databases">
        <title>Draft Genome Sequence and Secondary Metabolite Biosynthetic Potential of the Lysobacter niastensis Type strain DSM 18481.</title>
        <authorList>
            <person name="Turrini P."/>
            <person name="Artuso I."/>
            <person name="Tescari M."/>
            <person name="Lugli G.A."/>
            <person name="Frangipani E."/>
            <person name="Ventura M."/>
            <person name="Visca P."/>
        </authorList>
    </citation>
    <scope>NUCLEOTIDE SEQUENCE [LARGE SCALE GENOMIC DNA]</scope>
    <source>
        <strain evidence="2 3">DSM 18481</strain>
    </source>
</reference>